<evidence type="ECO:0000256" key="1">
    <source>
        <dbReference type="SAM" id="MobiDB-lite"/>
    </source>
</evidence>
<dbReference type="EMBL" id="CAJVCH010567999">
    <property type="protein sequence ID" value="CAG7833003.1"/>
    <property type="molecule type" value="Genomic_DNA"/>
</dbReference>
<accession>A0A8J2LJD3</accession>
<proteinExistence type="predicted"/>
<sequence>QSQYLRTNCLLFHLPTAPCQYFAVSRTRTQCEWIESSSTSDAVPSTSGSQSDGVSDI</sequence>
<gene>
    <name evidence="2" type="ORF">AFUS01_LOCUS42655</name>
</gene>
<feature type="region of interest" description="Disordered" evidence="1">
    <location>
        <begin position="36"/>
        <end position="57"/>
    </location>
</feature>
<comment type="caution">
    <text evidence="2">The sequence shown here is derived from an EMBL/GenBank/DDBJ whole genome shotgun (WGS) entry which is preliminary data.</text>
</comment>
<feature type="non-terminal residue" evidence="2">
    <location>
        <position position="57"/>
    </location>
</feature>
<organism evidence="2 3">
    <name type="scientific">Allacma fusca</name>
    <dbReference type="NCBI Taxonomy" id="39272"/>
    <lineage>
        <taxon>Eukaryota</taxon>
        <taxon>Metazoa</taxon>
        <taxon>Ecdysozoa</taxon>
        <taxon>Arthropoda</taxon>
        <taxon>Hexapoda</taxon>
        <taxon>Collembola</taxon>
        <taxon>Symphypleona</taxon>
        <taxon>Sminthuridae</taxon>
        <taxon>Allacma</taxon>
    </lineage>
</organism>
<evidence type="ECO:0000313" key="3">
    <source>
        <dbReference type="Proteomes" id="UP000708208"/>
    </source>
</evidence>
<name>A0A8J2LJD3_9HEXA</name>
<keyword evidence="3" id="KW-1185">Reference proteome</keyword>
<dbReference type="AlphaFoldDB" id="A0A8J2LJD3"/>
<reference evidence="2" key="1">
    <citation type="submission" date="2021-06" db="EMBL/GenBank/DDBJ databases">
        <authorList>
            <person name="Hodson N. C."/>
            <person name="Mongue J. A."/>
            <person name="Jaron S. K."/>
        </authorList>
    </citation>
    <scope>NUCLEOTIDE SEQUENCE</scope>
</reference>
<feature type="compositionally biased region" description="Low complexity" evidence="1">
    <location>
        <begin position="36"/>
        <end position="49"/>
    </location>
</feature>
<evidence type="ECO:0000313" key="2">
    <source>
        <dbReference type="EMBL" id="CAG7833003.1"/>
    </source>
</evidence>
<protein>
    <submittedName>
        <fullName evidence="2">Uncharacterized protein</fullName>
    </submittedName>
</protein>
<feature type="non-terminal residue" evidence="2">
    <location>
        <position position="1"/>
    </location>
</feature>
<dbReference type="Proteomes" id="UP000708208">
    <property type="component" value="Unassembled WGS sequence"/>
</dbReference>